<dbReference type="GO" id="GO:0003676">
    <property type="term" value="F:nucleic acid binding"/>
    <property type="evidence" value="ECO:0007669"/>
    <property type="project" value="InterPro"/>
</dbReference>
<organism evidence="2 3">
    <name type="scientific">Rhamnella rubrinervis</name>
    <dbReference type="NCBI Taxonomy" id="2594499"/>
    <lineage>
        <taxon>Eukaryota</taxon>
        <taxon>Viridiplantae</taxon>
        <taxon>Streptophyta</taxon>
        <taxon>Embryophyta</taxon>
        <taxon>Tracheophyta</taxon>
        <taxon>Spermatophyta</taxon>
        <taxon>Magnoliopsida</taxon>
        <taxon>eudicotyledons</taxon>
        <taxon>Gunneridae</taxon>
        <taxon>Pentapetalae</taxon>
        <taxon>rosids</taxon>
        <taxon>fabids</taxon>
        <taxon>Rosales</taxon>
        <taxon>Rhamnaceae</taxon>
        <taxon>rhamnoid group</taxon>
        <taxon>Rhamneae</taxon>
        <taxon>Rhamnella</taxon>
    </lineage>
</organism>
<dbReference type="Gene3D" id="3.30.420.10">
    <property type="entry name" value="Ribonuclease H-like superfamily/Ribonuclease H"/>
    <property type="match status" value="1"/>
</dbReference>
<proteinExistence type="predicted"/>
<evidence type="ECO:0000313" key="2">
    <source>
        <dbReference type="EMBL" id="KAF3449322.1"/>
    </source>
</evidence>
<feature type="domain" description="RNase H type-1" evidence="1">
    <location>
        <begin position="76"/>
        <end position="145"/>
    </location>
</feature>
<name>A0A8K0HB62_9ROSA</name>
<evidence type="ECO:0000313" key="3">
    <source>
        <dbReference type="Proteomes" id="UP000796880"/>
    </source>
</evidence>
<dbReference type="EMBL" id="VOIH02000004">
    <property type="protein sequence ID" value="KAF3449322.1"/>
    <property type="molecule type" value="Genomic_DNA"/>
</dbReference>
<sequence length="155" mass="17385">MLNEFCVRAPPRNDAIFKEAKDIKSAIFLFENTVNEFEKVADLDKFTEGRIELSLTPLNFSIDAAIIYTDAAIGKEGTALAVVVRDYRGNLVYLASKLMQVMTPYQAEAKALAGATKLIEQKNILKAFWFCDSQTVVNEIKDSSEPSSWFVYNDV</sequence>
<reference evidence="2" key="1">
    <citation type="submission" date="2020-03" db="EMBL/GenBank/DDBJ databases">
        <title>A high-quality chromosome-level genome assembly of a woody plant with both climbing and erect habits, Rhamnella rubrinervis.</title>
        <authorList>
            <person name="Lu Z."/>
            <person name="Yang Y."/>
            <person name="Zhu X."/>
            <person name="Sun Y."/>
        </authorList>
    </citation>
    <scope>NUCLEOTIDE SEQUENCE</scope>
    <source>
        <strain evidence="2">BYM</strain>
        <tissue evidence="2">Leaf</tissue>
    </source>
</reference>
<keyword evidence="3" id="KW-1185">Reference proteome</keyword>
<dbReference type="GO" id="GO:0004523">
    <property type="term" value="F:RNA-DNA hybrid ribonuclease activity"/>
    <property type="evidence" value="ECO:0007669"/>
    <property type="project" value="InterPro"/>
</dbReference>
<dbReference type="OrthoDB" id="1906820at2759"/>
<dbReference type="Proteomes" id="UP000796880">
    <property type="component" value="Unassembled WGS sequence"/>
</dbReference>
<dbReference type="SUPFAM" id="SSF53098">
    <property type="entry name" value="Ribonuclease H-like"/>
    <property type="match status" value="1"/>
</dbReference>
<gene>
    <name evidence="2" type="ORF">FNV43_RR10050</name>
</gene>
<comment type="caution">
    <text evidence="2">The sequence shown here is derived from an EMBL/GenBank/DDBJ whole genome shotgun (WGS) entry which is preliminary data.</text>
</comment>
<dbReference type="Pfam" id="PF13456">
    <property type="entry name" value="RVT_3"/>
    <property type="match status" value="1"/>
</dbReference>
<dbReference type="InterPro" id="IPR036397">
    <property type="entry name" value="RNaseH_sf"/>
</dbReference>
<dbReference type="AlphaFoldDB" id="A0A8K0HB62"/>
<protein>
    <recommendedName>
        <fullName evidence="1">RNase H type-1 domain-containing protein</fullName>
    </recommendedName>
</protein>
<evidence type="ECO:0000259" key="1">
    <source>
        <dbReference type="Pfam" id="PF13456"/>
    </source>
</evidence>
<accession>A0A8K0HB62</accession>
<dbReference type="InterPro" id="IPR012337">
    <property type="entry name" value="RNaseH-like_sf"/>
</dbReference>
<dbReference type="InterPro" id="IPR002156">
    <property type="entry name" value="RNaseH_domain"/>
</dbReference>